<dbReference type="SUPFAM" id="SSF56219">
    <property type="entry name" value="DNase I-like"/>
    <property type="match status" value="1"/>
</dbReference>
<dbReference type="PANTHER" id="PTHR35218:SF9">
    <property type="entry name" value="ENDONUCLEASE_EXONUCLEASE_PHOSPHATASE DOMAIN-CONTAINING PROTEIN"/>
    <property type="match status" value="1"/>
</dbReference>
<reference evidence="2 3" key="1">
    <citation type="submission" date="2015-01" db="EMBL/GenBank/DDBJ databases">
        <title>Genome of allotetraploid Gossypium barbadense reveals genomic plasticity and fiber elongation in cotton evolution.</title>
        <authorList>
            <person name="Chen X."/>
            <person name="Liu X."/>
            <person name="Zhao B."/>
            <person name="Zheng H."/>
            <person name="Hu Y."/>
            <person name="Lu G."/>
            <person name="Yang C."/>
            <person name="Chen J."/>
            <person name="Shan C."/>
            <person name="Zhang L."/>
            <person name="Zhou Y."/>
            <person name="Wang L."/>
            <person name="Guo W."/>
            <person name="Bai Y."/>
            <person name="Ruan J."/>
            <person name="Shangguan X."/>
            <person name="Mao Y."/>
            <person name="Jiang J."/>
            <person name="Zhu Y."/>
            <person name="Lei J."/>
            <person name="Kang H."/>
            <person name="Chen S."/>
            <person name="He X."/>
            <person name="Wang R."/>
            <person name="Wang Y."/>
            <person name="Chen J."/>
            <person name="Wang L."/>
            <person name="Yu S."/>
            <person name="Wang B."/>
            <person name="Wei J."/>
            <person name="Song S."/>
            <person name="Lu X."/>
            <person name="Gao Z."/>
            <person name="Gu W."/>
            <person name="Deng X."/>
            <person name="Ma D."/>
            <person name="Wang S."/>
            <person name="Liang W."/>
            <person name="Fang L."/>
            <person name="Cai C."/>
            <person name="Zhu X."/>
            <person name="Zhou B."/>
            <person name="Zhang Y."/>
            <person name="Chen Z."/>
            <person name="Xu S."/>
            <person name="Zhu R."/>
            <person name="Wang S."/>
            <person name="Zhang T."/>
            <person name="Zhao G."/>
        </authorList>
    </citation>
    <scope>NUCLEOTIDE SEQUENCE [LARGE SCALE GENOMIC DNA]</scope>
    <source>
        <strain evidence="3">cv. Xinhai21</strain>
        <tissue evidence="2">Leaf</tissue>
    </source>
</reference>
<dbReference type="EMBL" id="KZ668356">
    <property type="protein sequence ID" value="PPR88161.1"/>
    <property type="molecule type" value="Genomic_DNA"/>
</dbReference>
<gene>
    <name evidence="2" type="ORF">GOBAR_AA32532</name>
</gene>
<dbReference type="OrthoDB" id="1729225at2759"/>
<accession>A0A2P5WAR4</accession>
<dbReference type="Pfam" id="PF03372">
    <property type="entry name" value="Exo_endo_phos"/>
    <property type="match status" value="1"/>
</dbReference>
<dbReference type="InterPro" id="IPR005135">
    <property type="entry name" value="Endo/exonuclease/phosphatase"/>
</dbReference>
<proteinExistence type="predicted"/>
<protein>
    <recommendedName>
        <fullName evidence="1">Endonuclease/exonuclease/phosphatase domain-containing protein</fullName>
    </recommendedName>
</protein>
<name>A0A2P5WAR4_GOSBA</name>
<dbReference type="GO" id="GO:0003824">
    <property type="term" value="F:catalytic activity"/>
    <property type="evidence" value="ECO:0007669"/>
    <property type="project" value="InterPro"/>
</dbReference>
<dbReference type="Proteomes" id="UP000239757">
    <property type="component" value="Unassembled WGS sequence"/>
</dbReference>
<dbReference type="PANTHER" id="PTHR35218">
    <property type="entry name" value="RNASE H DOMAIN-CONTAINING PROTEIN"/>
    <property type="match status" value="1"/>
</dbReference>
<dbReference type="InterPro" id="IPR036691">
    <property type="entry name" value="Endo/exonu/phosph_ase_sf"/>
</dbReference>
<sequence length="379" mass="44094">MISKDGAGQHDLNLQYGSWLRAPVVTPNQARGLRRNGVELVASGAREQCVNTGQEKSNAAELMVSSPLDRNSHKITRKDWEGSKANEKDIEKHMVTLRMKVQLELLRGNFWTVSHMMEGCLAMDSDGKSGGLALLWRDGINVSIQNYSKFHIDSLVRLEDDVVLRFTGFYGQSDPSSRLQAWNMLRRVHCSVNEGWIIGGDFNAILNDSEKEGGQRKPNVLMEEFSNILKELKLVDVKPCNGWFWFRYDTCWAEDQELKDILTSIWSKKEGTLLEKMKLTRDKLGPWQYNRFRKLKYKIKWLEKEISRLMDGRTNAWTQRLLKQARGRLGHLYDVEEKYWALRAQSQWLREGDRNTRYFHVRASGRRRKNTISSLKDEH</sequence>
<evidence type="ECO:0000313" key="2">
    <source>
        <dbReference type="EMBL" id="PPR88161.1"/>
    </source>
</evidence>
<feature type="domain" description="Endonuclease/exonuclease/phosphatase" evidence="1">
    <location>
        <begin position="125"/>
        <end position="253"/>
    </location>
</feature>
<organism evidence="2 3">
    <name type="scientific">Gossypium barbadense</name>
    <name type="common">Sea Island cotton</name>
    <name type="synonym">Hibiscus barbadensis</name>
    <dbReference type="NCBI Taxonomy" id="3634"/>
    <lineage>
        <taxon>Eukaryota</taxon>
        <taxon>Viridiplantae</taxon>
        <taxon>Streptophyta</taxon>
        <taxon>Embryophyta</taxon>
        <taxon>Tracheophyta</taxon>
        <taxon>Spermatophyta</taxon>
        <taxon>Magnoliopsida</taxon>
        <taxon>eudicotyledons</taxon>
        <taxon>Gunneridae</taxon>
        <taxon>Pentapetalae</taxon>
        <taxon>rosids</taxon>
        <taxon>malvids</taxon>
        <taxon>Malvales</taxon>
        <taxon>Malvaceae</taxon>
        <taxon>Malvoideae</taxon>
        <taxon>Gossypium</taxon>
    </lineage>
</organism>
<evidence type="ECO:0000313" key="3">
    <source>
        <dbReference type="Proteomes" id="UP000239757"/>
    </source>
</evidence>
<dbReference type="Gene3D" id="3.60.10.10">
    <property type="entry name" value="Endonuclease/exonuclease/phosphatase"/>
    <property type="match status" value="1"/>
</dbReference>
<evidence type="ECO:0000259" key="1">
    <source>
        <dbReference type="Pfam" id="PF03372"/>
    </source>
</evidence>
<dbReference type="AlphaFoldDB" id="A0A2P5WAR4"/>